<dbReference type="CTD" id="8577776"/>
<keyword evidence="1" id="KW-1133">Transmembrane helix</keyword>
<protein>
    <submittedName>
        <fullName evidence="2">Protein CBG10438</fullName>
    </submittedName>
</protein>
<gene>
    <name evidence="2" type="ORF">CBG10438</name>
    <name evidence="2" type="ORF">CBG_10438</name>
</gene>
<dbReference type="HOGENOM" id="CLU_1424778_0_0_1"/>
<evidence type="ECO:0000313" key="2">
    <source>
        <dbReference type="EMBL" id="CAP29858.1"/>
    </source>
</evidence>
<keyword evidence="1" id="KW-0812">Transmembrane</keyword>
<dbReference type="Proteomes" id="UP000008549">
    <property type="component" value="Unassembled WGS sequence"/>
</dbReference>
<reference evidence="2 3" key="1">
    <citation type="journal article" date="2003" name="PLoS Biol.">
        <title>The genome sequence of Caenorhabditis briggsae: a platform for comparative genomics.</title>
        <authorList>
            <person name="Stein L.D."/>
            <person name="Bao Z."/>
            <person name="Blasiar D."/>
            <person name="Blumenthal T."/>
            <person name="Brent M.R."/>
            <person name="Chen N."/>
            <person name="Chinwalla A."/>
            <person name="Clarke L."/>
            <person name="Clee C."/>
            <person name="Coghlan A."/>
            <person name="Coulson A."/>
            <person name="D'Eustachio P."/>
            <person name="Fitch D.H."/>
            <person name="Fulton L.A."/>
            <person name="Fulton R.E."/>
            <person name="Griffiths-Jones S."/>
            <person name="Harris T.W."/>
            <person name="Hillier L.W."/>
            <person name="Kamath R."/>
            <person name="Kuwabara P.E."/>
            <person name="Mardis E.R."/>
            <person name="Marra M.A."/>
            <person name="Miner T.L."/>
            <person name="Minx P."/>
            <person name="Mullikin J.C."/>
            <person name="Plumb R.W."/>
            <person name="Rogers J."/>
            <person name="Schein J.E."/>
            <person name="Sohrmann M."/>
            <person name="Spieth J."/>
            <person name="Stajich J.E."/>
            <person name="Wei C."/>
            <person name="Willey D."/>
            <person name="Wilson R.K."/>
            <person name="Durbin R."/>
            <person name="Waterston R.H."/>
        </authorList>
    </citation>
    <scope>NUCLEOTIDE SEQUENCE [LARGE SCALE GENOMIC DNA]</scope>
    <source>
        <strain evidence="2 3">AF16</strain>
    </source>
</reference>
<dbReference type="eggNOG" id="ENOG502TJP2">
    <property type="taxonomic scope" value="Eukaryota"/>
</dbReference>
<feature type="transmembrane region" description="Helical" evidence="1">
    <location>
        <begin position="108"/>
        <end position="128"/>
    </location>
</feature>
<dbReference type="KEGG" id="cbr:CBG_10438"/>
<reference evidence="2 3" key="2">
    <citation type="journal article" date="2011" name="PLoS Genet.">
        <title>Caenorhabditis briggsae recombinant inbred line genotypes reveal inter-strain incompatibility and the evolution of recombination.</title>
        <authorList>
            <person name="Ross J.A."/>
            <person name="Koboldt D.C."/>
            <person name="Staisch J.E."/>
            <person name="Chamberlin H.M."/>
            <person name="Gupta B.P."/>
            <person name="Miller R.D."/>
            <person name="Baird S.E."/>
            <person name="Haag E.S."/>
        </authorList>
    </citation>
    <scope>NUCLEOTIDE SEQUENCE [LARGE SCALE GENOMIC DNA]</scope>
    <source>
        <strain evidence="2 3">AF16</strain>
    </source>
</reference>
<dbReference type="EMBL" id="HE600935">
    <property type="protein sequence ID" value="CAP29858.1"/>
    <property type="molecule type" value="Genomic_DNA"/>
</dbReference>
<name>A8XB78_CAEBR</name>
<keyword evidence="1" id="KW-0472">Membrane</keyword>
<dbReference type="RefSeq" id="XP_002635782.1">
    <property type="nucleotide sequence ID" value="XM_002635736.1"/>
</dbReference>
<feature type="transmembrane region" description="Helical" evidence="1">
    <location>
        <begin position="134"/>
        <end position="158"/>
    </location>
</feature>
<dbReference type="GeneID" id="8577776"/>
<evidence type="ECO:0000313" key="3">
    <source>
        <dbReference type="Proteomes" id="UP000008549"/>
    </source>
</evidence>
<feature type="non-terminal residue" evidence="2">
    <location>
        <position position="1"/>
    </location>
</feature>
<accession>A8XB78</accession>
<proteinExistence type="predicted"/>
<feature type="transmembrane region" description="Helical" evidence="1">
    <location>
        <begin position="53"/>
        <end position="80"/>
    </location>
</feature>
<keyword evidence="3" id="KW-1185">Reference proteome</keyword>
<dbReference type="FunCoup" id="A8XB78">
    <property type="interactions" value="1"/>
</dbReference>
<sequence length="191" mass="22435">IDPLSFRKVMLEKLFANTFLASTVDVYISDNLPYHEFLRRYEFVWIMTTFKEYIGFAAVLCCSLGQIFVLVFLGYVLILYELERQATSLSKEARKEWKEFIDEIRNHGTIIVIFFCTISLSCFVQFFVKEETDVSFPVAFAFLIFVSAPIAANVLFLWNDPTYRSKLFGKFFIKNRRQPTDIVRVASREMF</sequence>
<dbReference type="InParanoid" id="A8XB78"/>
<organism evidence="2 3">
    <name type="scientific">Caenorhabditis briggsae</name>
    <dbReference type="NCBI Taxonomy" id="6238"/>
    <lineage>
        <taxon>Eukaryota</taxon>
        <taxon>Metazoa</taxon>
        <taxon>Ecdysozoa</taxon>
        <taxon>Nematoda</taxon>
        <taxon>Chromadorea</taxon>
        <taxon>Rhabditida</taxon>
        <taxon>Rhabditina</taxon>
        <taxon>Rhabditomorpha</taxon>
        <taxon>Rhabditoidea</taxon>
        <taxon>Rhabditidae</taxon>
        <taxon>Peloderinae</taxon>
        <taxon>Caenorhabditis</taxon>
    </lineage>
</organism>
<dbReference type="AlphaFoldDB" id="A8XB78"/>
<evidence type="ECO:0000256" key="1">
    <source>
        <dbReference type="SAM" id="Phobius"/>
    </source>
</evidence>